<keyword evidence="2" id="KW-0808">Transferase</keyword>
<feature type="domain" description="HipA N-terminal subdomain 1" evidence="1">
    <location>
        <begin position="5"/>
        <end position="103"/>
    </location>
</feature>
<dbReference type="RefSeq" id="WP_088593306.1">
    <property type="nucleotide sequence ID" value="NZ_CP022022.1"/>
</dbReference>
<dbReference type="Proteomes" id="UP000197007">
    <property type="component" value="Chromosome"/>
</dbReference>
<keyword evidence="2" id="KW-0418">Kinase</keyword>
<name>A0A1Z4BLJ2_9FLAO</name>
<reference evidence="3" key="1">
    <citation type="submission" date="2017-06" db="EMBL/GenBank/DDBJ databases">
        <title>Complete genome sequence of Capnocytophaga sp. KCOM 1579 (=ChDC OS43) isolated from a human refractory periapical abscess lesion.</title>
        <authorList>
            <person name="Kook J.-K."/>
            <person name="Park S.-N."/>
            <person name="Lim Y.K."/>
            <person name="Roh H."/>
        </authorList>
    </citation>
    <scope>NUCLEOTIDE SEQUENCE [LARGE SCALE GENOMIC DNA]</scope>
    <source>
        <strain evidence="3">ChDC OS43</strain>
    </source>
</reference>
<dbReference type="AlphaFoldDB" id="A0A1Z4BLJ2"/>
<evidence type="ECO:0000313" key="2">
    <source>
        <dbReference type="EMBL" id="ASF42122.1"/>
    </source>
</evidence>
<evidence type="ECO:0000259" key="1">
    <source>
        <dbReference type="Pfam" id="PF13657"/>
    </source>
</evidence>
<gene>
    <name evidence="2" type="ORF">CBG49_02935</name>
</gene>
<dbReference type="InterPro" id="IPR017508">
    <property type="entry name" value="HipA_N1"/>
</dbReference>
<dbReference type="Pfam" id="PF13657">
    <property type="entry name" value="Couple_hipA"/>
    <property type="match status" value="1"/>
</dbReference>
<dbReference type="NCBIfam" id="TIGR03071">
    <property type="entry name" value="couple_hipA"/>
    <property type="match status" value="1"/>
</dbReference>
<keyword evidence="3" id="KW-1185">Reference proteome</keyword>
<evidence type="ECO:0000313" key="3">
    <source>
        <dbReference type="Proteomes" id="UP000197007"/>
    </source>
</evidence>
<dbReference type="KEGG" id="capn:CBG49_02935"/>
<sequence>MRQAEIFYKREPAGILTQHNDGCFTFRYHNYWLADSQKPAISFSFLKTQQEYHSPYLFAFFFNMLPEGKNRERICIDSKIDSDDDFGLLMVAAQYDSIGAITVKPI</sequence>
<accession>A0A1Z4BLJ2</accession>
<proteinExistence type="predicted"/>
<protein>
    <submittedName>
        <fullName evidence="2">Phosphatidylinositol kinase</fullName>
    </submittedName>
</protein>
<organism evidence="2 3">
    <name type="scientific">Capnocytophaga endodontalis</name>
    <dbReference type="NCBI Taxonomy" id="2708117"/>
    <lineage>
        <taxon>Bacteria</taxon>
        <taxon>Pseudomonadati</taxon>
        <taxon>Bacteroidota</taxon>
        <taxon>Flavobacteriia</taxon>
        <taxon>Flavobacteriales</taxon>
        <taxon>Flavobacteriaceae</taxon>
        <taxon>Capnocytophaga</taxon>
    </lineage>
</organism>
<dbReference type="EMBL" id="CP022022">
    <property type="protein sequence ID" value="ASF42122.1"/>
    <property type="molecule type" value="Genomic_DNA"/>
</dbReference>
<dbReference type="GO" id="GO:0016301">
    <property type="term" value="F:kinase activity"/>
    <property type="evidence" value="ECO:0007669"/>
    <property type="project" value="UniProtKB-KW"/>
</dbReference>